<proteinExistence type="predicted"/>
<feature type="compositionally biased region" description="Acidic residues" evidence="1">
    <location>
        <begin position="25"/>
        <end position="36"/>
    </location>
</feature>
<evidence type="ECO:0000256" key="1">
    <source>
        <dbReference type="SAM" id="MobiDB-lite"/>
    </source>
</evidence>
<name>A0A9J6GHS9_HAELO</name>
<protein>
    <submittedName>
        <fullName evidence="2">Uncharacterized protein</fullName>
    </submittedName>
</protein>
<accession>A0A9J6GHS9</accession>
<reference evidence="2 3" key="1">
    <citation type="journal article" date="2020" name="Cell">
        <title>Large-Scale Comparative Analyses of Tick Genomes Elucidate Their Genetic Diversity and Vector Capacities.</title>
        <authorList>
            <consortium name="Tick Genome and Microbiome Consortium (TIGMIC)"/>
            <person name="Jia N."/>
            <person name="Wang J."/>
            <person name="Shi W."/>
            <person name="Du L."/>
            <person name="Sun Y."/>
            <person name="Zhan W."/>
            <person name="Jiang J.F."/>
            <person name="Wang Q."/>
            <person name="Zhang B."/>
            <person name="Ji P."/>
            <person name="Bell-Sakyi L."/>
            <person name="Cui X.M."/>
            <person name="Yuan T.T."/>
            <person name="Jiang B.G."/>
            <person name="Yang W.F."/>
            <person name="Lam T.T."/>
            <person name="Chang Q.C."/>
            <person name="Ding S.J."/>
            <person name="Wang X.J."/>
            <person name="Zhu J.G."/>
            <person name="Ruan X.D."/>
            <person name="Zhao L."/>
            <person name="Wei J.T."/>
            <person name="Ye R.Z."/>
            <person name="Que T.C."/>
            <person name="Du C.H."/>
            <person name="Zhou Y.H."/>
            <person name="Cheng J.X."/>
            <person name="Dai P.F."/>
            <person name="Guo W.B."/>
            <person name="Han X.H."/>
            <person name="Huang E.J."/>
            <person name="Li L.F."/>
            <person name="Wei W."/>
            <person name="Gao Y.C."/>
            <person name="Liu J.Z."/>
            <person name="Shao H.Z."/>
            <person name="Wang X."/>
            <person name="Wang C.C."/>
            <person name="Yang T.C."/>
            <person name="Huo Q.B."/>
            <person name="Li W."/>
            <person name="Chen H.Y."/>
            <person name="Chen S.E."/>
            <person name="Zhou L.G."/>
            <person name="Ni X.B."/>
            <person name="Tian J.H."/>
            <person name="Sheng Y."/>
            <person name="Liu T."/>
            <person name="Pan Y.S."/>
            <person name="Xia L.Y."/>
            <person name="Li J."/>
            <person name="Zhao F."/>
            <person name="Cao W.C."/>
        </authorList>
    </citation>
    <scope>NUCLEOTIDE SEQUENCE [LARGE SCALE GENOMIC DNA]</scope>
    <source>
        <strain evidence="2">HaeL-2018</strain>
    </source>
</reference>
<evidence type="ECO:0000313" key="3">
    <source>
        <dbReference type="Proteomes" id="UP000821853"/>
    </source>
</evidence>
<dbReference type="VEuPathDB" id="VectorBase:HLOH_059051"/>
<keyword evidence="3" id="KW-1185">Reference proteome</keyword>
<organism evidence="2 3">
    <name type="scientific">Haemaphysalis longicornis</name>
    <name type="common">Bush tick</name>
    <dbReference type="NCBI Taxonomy" id="44386"/>
    <lineage>
        <taxon>Eukaryota</taxon>
        <taxon>Metazoa</taxon>
        <taxon>Ecdysozoa</taxon>
        <taxon>Arthropoda</taxon>
        <taxon>Chelicerata</taxon>
        <taxon>Arachnida</taxon>
        <taxon>Acari</taxon>
        <taxon>Parasitiformes</taxon>
        <taxon>Ixodida</taxon>
        <taxon>Ixodoidea</taxon>
        <taxon>Ixodidae</taxon>
        <taxon>Haemaphysalinae</taxon>
        <taxon>Haemaphysalis</taxon>
    </lineage>
</organism>
<sequence>MALWDISAEVKEPDAVVVKPAQGVNEEDQLTYDGDGDNPGVDLETGDQDQSVAKRPRQDSVGQRGGSAPVGSHTVLNIYMKLRKEHPHVGAKETCRTTSEYTGVGFWKILDIKSKSEATGGKLTTASRKRPGSENRRRRTAMYDGFTLLALRNIVTYLFRRNEPPTAQKVSEKLRRSQHLRSLRTWTTRRLLSHIGFVVEKRERNSMMIERQDVLIWRQRYLRQIAEYRQQQRKKLLKGCELLDMTEPLEFNGALSDMKDGSMYRGFVTAHEKLATG</sequence>
<gene>
    <name evidence="2" type="ORF">HPB48_022361</name>
</gene>
<comment type="caution">
    <text evidence="2">The sequence shown here is derived from an EMBL/GenBank/DDBJ whole genome shotgun (WGS) entry which is preliminary data.</text>
</comment>
<feature type="region of interest" description="Disordered" evidence="1">
    <location>
        <begin position="17"/>
        <end position="71"/>
    </location>
</feature>
<evidence type="ECO:0000313" key="2">
    <source>
        <dbReference type="EMBL" id="KAH9378046.1"/>
    </source>
</evidence>
<dbReference type="Proteomes" id="UP000821853">
    <property type="component" value="Unassembled WGS sequence"/>
</dbReference>
<dbReference type="AlphaFoldDB" id="A0A9J6GHS9"/>
<dbReference type="EMBL" id="JABSTR010000008">
    <property type="protein sequence ID" value="KAH9378046.1"/>
    <property type="molecule type" value="Genomic_DNA"/>
</dbReference>